<name>A0A2T0WTW6_9BACT</name>
<keyword evidence="1" id="KW-0472">Membrane</keyword>
<gene>
    <name evidence="2" type="ORF">DFO77_13518</name>
</gene>
<keyword evidence="1" id="KW-1133">Transmembrane helix</keyword>
<dbReference type="Proteomes" id="UP000252733">
    <property type="component" value="Unassembled WGS sequence"/>
</dbReference>
<sequence>MGQVLTGVTAILCTWEAIESFNSGDVNAGMALMWAGGAVVQRPVTPHTNWSLAPVRVLFASTLLSTGAIAAGSTLAVVASPAVIAVAAIGAIGFGLFAAFFLEDNPLEQLVKNCLLNDMGGLFTFKLNEVLREIKEGSAAEVVQNHHWYIQAPEPYEFRGEQPAPILGWPLTL</sequence>
<proteinExistence type="predicted"/>
<evidence type="ECO:0000313" key="2">
    <source>
        <dbReference type="EMBL" id="RCW28835.1"/>
    </source>
</evidence>
<dbReference type="EMBL" id="QPIZ01000035">
    <property type="protein sequence ID" value="RCW28835.1"/>
    <property type="molecule type" value="Genomic_DNA"/>
</dbReference>
<organism evidence="2 3">
    <name type="scientific">Marinilabilia salmonicolor</name>
    <dbReference type="NCBI Taxonomy" id="989"/>
    <lineage>
        <taxon>Bacteria</taxon>
        <taxon>Pseudomonadati</taxon>
        <taxon>Bacteroidota</taxon>
        <taxon>Bacteroidia</taxon>
        <taxon>Marinilabiliales</taxon>
        <taxon>Marinilabiliaceae</taxon>
        <taxon>Marinilabilia</taxon>
    </lineage>
</organism>
<reference evidence="2 3" key="1">
    <citation type="submission" date="2018-07" db="EMBL/GenBank/DDBJ databases">
        <title>Freshwater and sediment microbial communities from various areas in North America, analyzing microbe dynamics in response to fracking.</title>
        <authorList>
            <person name="Lamendella R."/>
        </authorList>
    </citation>
    <scope>NUCLEOTIDE SEQUENCE [LARGE SCALE GENOMIC DNA]</scope>
    <source>
        <strain evidence="2 3">160A</strain>
    </source>
</reference>
<protein>
    <submittedName>
        <fullName evidence="2">Uncharacterized protein</fullName>
    </submittedName>
</protein>
<keyword evidence="3" id="KW-1185">Reference proteome</keyword>
<evidence type="ECO:0000256" key="1">
    <source>
        <dbReference type="SAM" id="Phobius"/>
    </source>
</evidence>
<feature type="transmembrane region" description="Helical" evidence="1">
    <location>
        <begin position="82"/>
        <end position="102"/>
    </location>
</feature>
<dbReference type="RefSeq" id="WP_106154753.1">
    <property type="nucleotide sequence ID" value="NZ_PVTS01000028.1"/>
</dbReference>
<evidence type="ECO:0000313" key="3">
    <source>
        <dbReference type="Proteomes" id="UP000252733"/>
    </source>
</evidence>
<accession>A0A2T0WTW6</accession>
<feature type="transmembrane region" description="Helical" evidence="1">
    <location>
        <begin position="57"/>
        <end position="76"/>
    </location>
</feature>
<keyword evidence="1" id="KW-0812">Transmembrane</keyword>
<dbReference type="AlphaFoldDB" id="A0A2T0WTW6"/>
<comment type="caution">
    <text evidence="2">The sequence shown here is derived from an EMBL/GenBank/DDBJ whole genome shotgun (WGS) entry which is preliminary data.</text>
</comment>